<dbReference type="AlphaFoldDB" id="A0A8J4UT07"/>
<comment type="caution">
    <text evidence="1">The sequence shown here is derived from an EMBL/GenBank/DDBJ whole genome shotgun (WGS) entry which is preliminary data.</text>
</comment>
<dbReference type="Proteomes" id="UP000727407">
    <property type="component" value="Unassembled WGS sequence"/>
</dbReference>
<keyword evidence="2" id="KW-1185">Reference proteome</keyword>
<reference evidence="1" key="1">
    <citation type="submission" date="2020-07" db="EMBL/GenBank/DDBJ databases">
        <title>Clarias magur genome sequencing, assembly and annotation.</title>
        <authorList>
            <person name="Kushwaha B."/>
            <person name="Kumar R."/>
            <person name="Das P."/>
            <person name="Joshi C.G."/>
            <person name="Kumar D."/>
            <person name="Nagpure N.S."/>
            <person name="Pandey M."/>
            <person name="Agarwal S."/>
            <person name="Srivastava S."/>
            <person name="Singh M."/>
            <person name="Sahoo L."/>
            <person name="Jayasankar P."/>
            <person name="Meher P.K."/>
            <person name="Koringa P.G."/>
            <person name="Iquebal M.A."/>
            <person name="Das S.P."/>
            <person name="Bit A."/>
            <person name="Patnaik S."/>
            <person name="Patel N."/>
            <person name="Shah T.M."/>
            <person name="Hinsu A."/>
            <person name="Jena J.K."/>
        </authorList>
    </citation>
    <scope>NUCLEOTIDE SEQUENCE</scope>
    <source>
        <strain evidence="1">CIFAMagur01</strain>
        <tissue evidence="1">Testis</tissue>
    </source>
</reference>
<organism evidence="1 2">
    <name type="scientific">Clarias magur</name>
    <name type="common">Asian catfish</name>
    <name type="synonym">Macropteronotus magur</name>
    <dbReference type="NCBI Taxonomy" id="1594786"/>
    <lineage>
        <taxon>Eukaryota</taxon>
        <taxon>Metazoa</taxon>
        <taxon>Chordata</taxon>
        <taxon>Craniata</taxon>
        <taxon>Vertebrata</taxon>
        <taxon>Euteleostomi</taxon>
        <taxon>Actinopterygii</taxon>
        <taxon>Neopterygii</taxon>
        <taxon>Teleostei</taxon>
        <taxon>Ostariophysi</taxon>
        <taxon>Siluriformes</taxon>
        <taxon>Clariidae</taxon>
        <taxon>Clarias</taxon>
    </lineage>
</organism>
<gene>
    <name evidence="1" type="ORF">DAT39_005081</name>
</gene>
<protein>
    <submittedName>
        <fullName evidence="1">Uncharacterized protein</fullName>
    </submittedName>
</protein>
<name>A0A8J4UT07_CLAMG</name>
<accession>A0A8J4UT07</accession>
<evidence type="ECO:0000313" key="2">
    <source>
        <dbReference type="Proteomes" id="UP000727407"/>
    </source>
</evidence>
<sequence length="71" mass="7906">MSKGPFLWPALSLCVNRIKVHIGILLVTEAVTTAINSYIVPQSIGKVANSKQETKDTELLYLFLQNHSDSY</sequence>
<evidence type="ECO:0000313" key="1">
    <source>
        <dbReference type="EMBL" id="KAF5905122.1"/>
    </source>
</evidence>
<dbReference type="EMBL" id="QNUK01000048">
    <property type="protein sequence ID" value="KAF5905122.1"/>
    <property type="molecule type" value="Genomic_DNA"/>
</dbReference>
<proteinExistence type="predicted"/>